<keyword evidence="3" id="KW-1185">Reference proteome</keyword>
<feature type="region of interest" description="Disordered" evidence="1">
    <location>
        <begin position="54"/>
        <end position="77"/>
    </location>
</feature>
<dbReference type="AlphaFoldDB" id="F5Y447"/>
<gene>
    <name evidence="2" type="ordered locus">Rta_14250</name>
</gene>
<reference evidence="3" key="1">
    <citation type="submission" date="2006-01" db="EMBL/GenBank/DDBJ databases">
        <title>Genome of the cyst-dividing bacterium Ramlibacter tataouinensis.</title>
        <authorList>
            <person name="Barakat M."/>
            <person name="Ortet P."/>
            <person name="De Luca G."/>
            <person name="Jourlin-Castelli C."/>
            <person name="Ansaldi M."/>
            <person name="Py B."/>
            <person name="Fichant G."/>
            <person name="Coutinho P."/>
            <person name="Voulhoux R."/>
            <person name="Bastien O."/>
            <person name="Roy S."/>
            <person name="Marechal E."/>
            <person name="Henrissat B."/>
            <person name="Quentin Y."/>
            <person name="Noirot P."/>
            <person name="Filloux A."/>
            <person name="Mejean V."/>
            <person name="DuBow M."/>
            <person name="Barras F."/>
            <person name="Heulin T."/>
        </authorList>
    </citation>
    <scope>NUCLEOTIDE SEQUENCE [LARGE SCALE GENOMIC DNA]</scope>
    <source>
        <strain evidence="3">ATCC BAA-407 / DSM 14655 / LMG 21543 / TTB310</strain>
    </source>
</reference>
<dbReference type="EMBL" id="CP000245">
    <property type="protein sequence ID" value="AEG92512.1"/>
    <property type="molecule type" value="Genomic_DNA"/>
</dbReference>
<dbReference type="HOGENOM" id="CLU_2635542_0_0_4"/>
<name>F5Y447_RAMTT</name>
<dbReference type="STRING" id="365046.Rta_14250"/>
<evidence type="ECO:0000256" key="1">
    <source>
        <dbReference type="SAM" id="MobiDB-lite"/>
    </source>
</evidence>
<proteinExistence type="predicted"/>
<protein>
    <submittedName>
        <fullName evidence="2">Uncharacterized protein</fullName>
    </submittedName>
</protein>
<reference evidence="2 3" key="2">
    <citation type="journal article" date="2011" name="PLoS ONE">
        <title>The Cyst-Dividing Bacterium Ramlibacter tataouinensis TTB310 Genome Reveals a Well-Stocked Toolbox for Adaptation to a Desert Environment.</title>
        <authorList>
            <person name="De Luca G."/>
            <person name="Barakat M."/>
            <person name="Ortet P."/>
            <person name="Fochesato S."/>
            <person name="Jourlin-Castelli C."/>
            <person name="Ansaldi M."/>
            <person name="Py B."/>
            <person name="Fichant G."/>
            <person name="Coutinho P.M."/>
            <person name="Voulhoux R."/>
            <person name="Bastien O."/>
            <person name="Marechal E."/>
            <person name="Henrissat B."/>
            <person name="Quentin Y."/>
            <person name="Noirot P."/>
            <person name="Filloux A."/>
            <person name="Mejean V."/>
            <person name="Dubow M.S."/>
            <person name="Barras F."/>
            <person name="Barbe V."/>
            <person name="Weissenbach J."/>
            <person name="Mihalcescu I."/>
            <person name="Vermeglio A."/>
            <person name="Achouak W."/>
            <person name="Heulin T."/>
        </authorList>
    </citation>
    <scope>NUCLEOTIDE SEQUENCE [LARGE SCALE GENOMIC DNA]</scope>
    <source>
        <strain evidence="3">ATCC BAA-407 / DSM 14655 / LMG 21543 / TTB310</strain>
    </source>
</reference>
<accession>F5Y447</accession>
<evidence type="ECO:0000313" key="3">
    <source>
        <dbReference type="Proteomes" id="UP000008385"/>
    </source>
</evidence>
<evidence type="ECO:0000313" key="2">
    <source>
        <dbReference type="EMBL" id="AEG92512.1"/>
    </source>
</evidence>
<sequence>MDVMVRSFDGTVLAHFSLASAEQLLRLRDAVRPYGCSAIHMDASSCDFALDRRAANHREQHPGRRAADKKRTLPEHR</sequence>
<dbReference type="Proteomes" id="UP000008385">
    <property type="component" value="Chromosome"/>
</dbReference>
<dbReference type="KEGG" id="rta:Rta_14250"/>
<organism evidence="2 3">
    <name type="scientific">Ramlibacter tataouinensis (strain ATCC BAA-407 / DSM 14655 / LMG 21543 / TTB310)</name>
    <dbReference type="NCBI Taxonomy" id="365046"/>
    <lineage>
        <taxon>Bacteria</taxon>
        <taxon>Pseudomonadati</taxon>
        <taxon>Pseudomonadota</taxon>
        <taxon>Betaproteobacteria</taxon>
        <taxon>Burkholderiales</taxon>
        <taxon>Comamonadaceae</taxon>
        <taxon>Ramlibacter</taxon>
    </lineage>
</organism>